<comment type="caution">
    <text evidence="2">The sequence shown here is derived from an EMBL/GenBank/DDBJ whole genome shotgun (WGS) entry which is preliminary data.</text>
</comment>
<reference evidence="2 3" key="1">
    <citation type="submission" date="2019-02" db="EMBL/GenBank/DDBJ databases">
        <title>Deep-cultivation of Planctomycetes and their phenomic and genomic characterization uncovers novel biology.</title>
        <authorList>
            <person name="Wiegand S."/>
            <person name="Jogler M."/>
            <person name="Boedeker C."/>
            <person name="Pinto D."/>
            <person name="Vollmers J."/>
            <person name="Rivas-Marin E."/>
            <person name="Kohn T."/>
            <person name="Peeters S.H."/>
            <person name="Heuer A."/>
            <person name="Rast P."/>
            <person name="Oberbeckmann S."/>
            <person name="Bunk B."/>
            <person name="Jeske O."/>
            <person name="Meyerdierks A."/>
            <person name="Storesund J.E."/>
            <person name="Kallscheuer N."/>
            <person name="Luecker S."/>
            <person name="Lage O.M."/>
            <person name="Pohl T."/>
            <person name="Merkel B.J."/>
            <person name="Hornburger P."/>
            <person name="Mueller R.-W."/>
            <person name="Bruemmer F."/>
            <person name="Labrenz M."/>
            <person name="Spormann A.M."/>
            <person name="Op Den Camp H."/>
            <person name="Overmann J."/>
            <person name="Amann R."/>
            <person name="Jetten M.S.M."/>
            <person name="Mascher T."/>
            <person name="Medema M.H."/>
            <person name="Devos D.P."/>
            <person name="Kaster A.-K."/>
            <person name="Ovreas L."/>
            <person name="Rohde M."/>
            <person name="Galperin M.Y."/>
            <person name="Jogler C."/>
        </authorList>
    </citation>
    <scope>NUCLEOTIDE SEQUENCE [LARGE SCALE GENOMIC DNA]</scope>
    <source>
        <strain evidence="2 3">Pla100</strain>
    </source>
</reference>
<keyword evidence="1" id="KW-0812">Transmembrane</keyword>
<dbReference type="EMBL" id="SJPM01000001">
    <property type="protein sequence ID" value="TWU03967.1"/>
    <property type="molecule type" value="Genomic_DNA"/>
</dbReference>
<feature type="transmembrane region" description="Helical" evidence="1">
    <location>
        <begin position="380"/>
        <end position="400"/>
    </location>
</feature>
<gene>
    <name evidence="2" type="ORF">Pla100_09030</name>
</gene>
<keyword evidence="3" id="KW-1185">Reference proteome</keyword>
<keyword evidence="1" id="KW-0472">Membrane</keyword>
<evidence type="ECO:0000313" key="2">
    <source>
        <dbReference type="EMBL" id="TWU03967.1"/>
    </source>
</evidence>
<feature type="transmembrane region" description="Helical" evidence="1">
    <location>
        <begin position="12"/>
        <end position="32"/>
    </location>
</feature>
<protein>
    <submittedName>
        <fullName evidence="2">Uncharacterized protein</fullName>
    </submittedName>
</protein>
<accession>A0A5C6AWT2</accession>
<sequence>MIAFSNGDPMKNYAFVIALFMGLPTAAFACLWDRDTPTEEASGMPEVVAVVTGRFPRNPPLYYRMRLDRVTLHLESIPGDLIAYDDAGVACDRLGRNDDAISWMDKKRGELDKLDQSQPEVREHLYRYHANLGTFLVHRWIVQGADRARIDEVKSACDEIAKALEINPDAHYGREKYQLQAMRWIVDPPQTHTWQELPNFLDWSFQDIYGERTDPEEADQAVRGLVGLISLGNAWESIDVFHALNVALQRDSVGFSPGRDGGRNSLAYLAWLRCIELVDSGRGSFFPDSPQGESLKALLPQPGFVKAELLLDPTYRQLRSEADDWHAERLAFMSQRLEAGRHPDTDPSFWDGYTERPSPKLPSISVPDAYHAWRDRRETLFLVVVFGTPLLLLGCVAMAVRKRTTMAAETEPAKSRQSIESGQT</sequence>
<keyword evidence="1" id="KW-1133">Transmembrane helix</keyword>
<name>A0A5C6AWT2_9BACT</name>
<dbReference type="Proteomes" id="UP000316213">
    <property type="component" value="Unassembled WGS sequence"/>
</dbReference>
<evidence type="ECO:0000256" key="1">
    <source>
        <dbReference type="SAM" id="Phobius"/>
    </source>
</evidence>
<evidence type="ECO:0000313" key="3">
    <source>
        <dbReference type="Proteomes" id="UP000316213"/>
    </source>
</evidence>
<dbReference type="AlphaFoldDB" id="A0A5C6AWT2"/>
<proteinExistence type="predicted"/>
<organism evidence="2 3">
    <name type="scientific">Neorhodopirellula pilleata</name>
    <dbReference type="NCBI Taxonomy" id="2714738"/>
    <lineage>
        <taxon>Bacteria</taxon>
        <taxon>Pseudomonadati</taxon>
        <taxon>Planctomycetota</taxon>
        <taxon>Planctomycetia</taxon>
        <taxon>Pirellulales</taxon>
        <taxon>Pirellulaceae</taxon>
        <taxon>Neorhodopirellula</taxon>
    </lineage>
</organism>